<dbReference type="Proteomes" id="UP001213039">
    <property type="component" value="Chromosome"/>
</dbReference>
<evidence type="ECO:0000313" key="2">
    <source>
        <dbReference type="Proteomes" id="UP001213039"/>
    </source>
</evidence>
<gene>
    <name evidence="1" type="primary">ruvX</name>
    <name evidence="1" type="ORF">Me_995_000587</name>
</gene>
<dbReference type="EMBL" id="CP114370">
    <property type="protein sequence ID" value="WBP83957.1"/>
    <property type="molecule type" value="Genomic_DNA"/>
</dbReference>
<accession>A0ACD4PH24</accession>
<organism evidence="1 2">
    <name type="scientific">Mycoplasmopsis edwardii</name>
    <dbReference type="NCBI Taxonomy" id="53558"/>
    <lineage>
        <taxon>Bacteria</taxon>
        <taxon>Bacillati</taxon>
        <taxon>Mycoplasmatota</taxon>
        <taxon>Mycoplasmoidales</taxon>
        <taxon>Metamycoplasmataceae</taxon>
        <taxon>Mycoplasmopsis</taxon>
    </lineage>
</organism>
<reference evidence="1" key="1">
    <citation type="submission" date="2022-12" db="EMBL/GenBank/DDBJ databases">
        <authorList>
            <consortium name="Asia Pacific Centre for Animal Health"/>
            <person name="Klose S.M."/>
            <person name="Legione A.R."/>
            <person name="Monotti I."/>
            <person name="Bushell R."/>
            <person name="Marenda M.S."/>
            <person name="Sugiyama T."/>
            <person name="Browning G.F."/>
            <person name="Vaz P.K."/>
        </authorList>
    </citation>
    <scope>NUCLEOTIDE SEQUENCE</scope>
    <source>
        <strain evidence="1">Felid995</strain>
    </source>
</reference>
<sequence>MRKLGLDIGSASCGFAITDESEIIATSLVNLKFNERDFEQIYKQIEQYLKEYKIDGFVIGYPLKIDGQKSSTTLMVEEVASQIKEKFGLPMMFINEQYSTKKAHDIMIDAGLSRQKRKQKKDKLAAQIILQDYLEYYRYKWGK</sequence>
<evidence type="ECO:0000313" key="1">
    <source>
        <dbReference type="EMBL" id="WBP83957.1"/>
    </source>
</evidence>
<name>A0ACD4PH24_9BACT</name>
<proteinExistence type="predicted"/>
<keyword evidence="2" id="KW-1185">Reference proteome</keyword>
<protein>
    <submittedName>
        <fullName evidence="1">Holliday junction resolvase RuvX</fullName>
    </submittedName>
</protein>